<feature type="compositionally biased region" description="Low complexity" evidence="1">
    <location>
        <begin position="335"/>
        <end position="350"/>
    </location>
</feature>
<sequence length="363" mass="40054">MKRTPQPLQRRLRDGIARLVCCGLVVLTTGCAALGPWRRPSDVACRLPQNPTVAQVVEHVNANVAKVRCWRSDDIKIRANNAPLTFDGSLVVEREQRLRLQVMSMMGREVDFGSNDEVFWLWVKRSAGPGHEPAPLLFAHHADMDLARQKLPLPFEPPWLMEALGVAPLSADNVQMEGQPGVAVIKLVSQHQLSDGRRVRKVVAVDACKGQVLEHSVYDLHGRALVRTIMGTHKLDPASGAILPRYIKLDWPQADMSLAMEFRSVTVNPPMVPETVWQMPEIPHTPMVNLGGSRPRTTPLALLPGQPRTSLLPPEAISPVSGNETFELPILNGTEQPVELQPPEEVSSEPAGRARLEPWLGGE</sequence>
<proteinExistence type="predicted"/>
<evidence type="ECO:0000256" key="1">
    <source>
        <dbReference type="SAM" id="MobiDB-lite"/>
    </source>
</evidence>
<gene>
    <name evidence="2" type="ORF">ENS64_00605</name>
</gene>
<dbReference type="EMBL" id="DSVQ01000002">
    <property type="protein sequence ID" value="HGT37761.1"/>
    <property type="molecule type" value="Genomic_DNA"/>
</dbReference>
<accession>A0A7C4QFV5</accession>
<evidence type="ECO:0008006" key="3">
    <source>
        <dbReference type="Google" id="ProtNLM"/>
    </source>
</evidence>
<feature type="region of interest" description="Disordered" evidence="1">
    <location>
        <begin position="321"/>
        <end position="363"/>
    </location>
</feature>
<name>A0A7C4QFV5_9PLAN</name>
<comment type="caution">
    <text evidence="2">The sequence shown here is derived from an EMBL/GenBank/DDBJ whole genome shotgun (WGS) entry which is preliminary data.</text>
</comment>
<evidence type="ECO:0000313" key="2">
    <source>
        <dbReference type="EMBL" id="HGT37761.1"/>
    </source>
</evidence>
<dbReference type="AlphaFoldDB" id="A0A7C4QFV5"/>
<organism evidence="2">
    <name type="scientific">Schlesneria paludicola</name>
    <dbReference type="NCBI Taxonomy" id="360056"/>
    <lineage>
        <taxon>Bacteria</taxon>
        <taxon>Pseudomonadati</taxon>
        <taxon>Planctomycetota</taxon>
        <taxon>Planctomycetia</taxon>
        <taxon>Planctomycetales</taxon>
        <taxon>Planctomycetaceae</taxon>
        <taxon>Schlesneria</taxon>
    </lineage>
</organism>
<reference evidence="2" key="1">
    <citation type="journal article" date="2020" name="mSystems">
        <title>Genome- and Community-Level Interaction Insights into Carbon Utilization and Element Cycling Functions of Hydrothermarchaeota in Hydrothermal Sediment.</title>
        <authorList>
            <person name="Zhou Z."/>
            <person name="Liu Y."/>
            <person name="Xu W."/>
            <person name="Pan J."/>
            <person name="Luo Z.H."/>
            <person name="Li M."/>
        </authorList>
    </citation>
    <scope>NUCLEOTIDE SEQUENCE [LARGE SCALE GENOMIC DNA]</scope>
    <source>
        <strain evidence="2">SpSt-508</strain>
    </source>
</reference>
<protein>
    <recommendedName>
        <fullName evidence="3">DUF4292 domain-containing protein</fullName>
    </recommendedName>
</protein>
<dbReference type="PROSITE" id="PS51257">
    <property type="entry name" value="PROKAR_LIPOPROTEIN"/>
    <property type="match status" value="1"/>
</dbReference>